<sequence>MKLVLTTSHLGMLQLLLRL</sequence>
<protein>
    <submittedName>
        <fullName evidence="1">Uncharacterized protein</fullName>
    </submittedName>
</protein>
<dbReference type="EMBL" id="GGEC01054297">
    <property type="protein sequence ID" value="MBX34781.1"/>
    <property type="molecule type" value="Transcribed_RNA"/>
</dbReference>
<dbReference type="AlphaFoldDB" id="A0A2P2MX42"/>
<evidence type="ECO:0000313" key="1">
    <source>
        <dbReference type="EMBL" id="MBX34781.1"/>
    </source>
</evidence>
<name>A0A2P2MX42_RHIMU</name>
<reference evidence="1" key="1">
    <citation type="submission" date="2018-02" db="EMBL/GenBank/DDBJ databases">
        <title>Rhizophora mucronata_Transcriptome.</title>
        <authorList>
            <person name="Meera S.P."/>
            <person name="Sreeshan A."/>
            <person name="Augustine A."/>
        </authorList>
    </citation>
    <scope>NUCLEOTIDE SEQUENCE</scope>
    <source>
        <tissue evidence="1">Leaf</tissue>
    </source>
</reference>
<organism evidence="1">
    <name type="scientific">Rhizophora mucronata</name>
    <name type="common">Asiatic mangrove</name>
    <dbReference type="NCBI Taxonomy" id="61149"/>
    <lineage>
        <taxon>Eukaryota</taxon>
        <taxon>Viridiplantae</taxon>
        <taxon>Streptophyta</taxon>
        <taxon>Embryophyta</taxon>
        <taxon>Tracheophyta</taxon>
        <taxon>Spermatophyta</taxon>
        <taxon>Magnoliopsida</taxon>
        <taxon>eudicotyledons</taxon>
        <taxon>Gunneridae</taxon>
        <taxon>Pentapetalae</taxon>
        <taxon>rosids</taxon>
        <taxon>fabids</taxon>
        <taxon>Malpighiales</taxon>
        <taxon>Rhizophoraceae</taxon>
        <taxon>Rhizophora</taxon>
    </lineage>
</organism>
<accession>A0A2P2MX42</accession>
<proteinExistence type="predicted"/>